<feature type="domain" description="SMC hinge" evidence="9">
    <location>
        <begin position="512"/>
        <end position="836"/>
    </location>
</feature>
<evidence type="ECO:0000313" key="10">
    <source>
        <dbReference type="EMBL" id="KUM92974.1"/>
    </source>
</evidence>
<dbReference type="PIRSF" id="PIRSF005719">
    <property type="entry name" value="SMC"/>
    <property type="match status" value="1"/>
</dbReference>
<dbReference type="PANTHER" id="PTHR43977">
    <property type="entry name" value="STRUCTURAL MAINTENANCE OF CHROMOSOMES PROTEIN 3"/>
    <property type="match status" value="1"/>
</dbReference>
<feature type="binding site" evidence="7">
    <location>
        <begin position="32"/>
        <end position="39"/>
    </location>
    <ligand>
        <name>ATP</name>
        <dbReference type="ChEBI" id="CHEBI:30616"/>
    </ligand>
</feature>
<dbReference type="Gene3D" id="1.20.1060.20">
    <property type="match status" value="1"/>
</dbReference>
<dbReference type="HAMAP" id="MF_01894">
    <property type="entry name" value="Smc_prok"/>
    <property type="match status" value="1"/>
</dbReference>
<evidence type="ECO:0000259" key="9">
    <source>
        <dbReference type="SMART" id="SM00968"/>
    </source>
</evidence>
<feature type="region of interest" description="Disordered" evidence="8">
    <location>
        <begin position="1017"/>
        <end position="1038"/>
    </location>
</feature>
<dbReference type="FunFam" id="3.40.50.300:FF:000984">
    <property type="entry name" value="Chromosome partition protein Smc"/>
    <property type="match status" value="1"/>
</dbReference>
<evidence type="ECO:0000256" key="2">
    <source>
        <dbReference type="ARBA" id="ARBA00022490"/>
    </source>
</evidence>
<organism evidence="10 11">
    <name type="scientific">Streptomyces cellostaticus</name>
    <dbReference type="NCBI Taxonomy" id="67285"/>
    <lineage>
        <taxon>Bacteria</taxon>
        <taxon>Bacillati</taxon>
        <taxon>Actinomycetota</taxon>
        <taxon>Actinomycetes</taxon>
        <taxon>Kitasatosporales</taxon>
        <taxon>Streptomycetaceae</taxon>
        <taxon>Streptomyces</taxon>
    </lineage>
</organism>
<evidence type="ECO:0000313" key="11">
    <source>
        <dbReference type="Proteomes" id="UP000054241"/>
    </source>
</evidence>
<evidence type="ECO:0000256" key="6">
    <source>
        <dbReference type="ARBA" id="ARBA00023125"/>
    </source>
</evidence>
<feature type="region of interest" description="Disordered" evidence="8">
    <location>
        <begin position="1158"/>
        <end position="1182"/>
    </location>
</feature>
<dbReference type="Pfam" id="PF02463">
    <property type="entry name" value="SMC_N"/>
    <property type="match status" value="1"/>
</dbReference>
<dbReference type="GO" id="GO:0007062">
    <property type="term" value="P:sister chromatid cohesion"/>
    <property type="evidence" value="ECO:0007669"/>
    <property type="project" value="InterPro"/>
</dbReference>
<name>A0A101NH14_9ACTN</name>
<dbReference type="GO" id="GO:0016887">
    <property type="term" value="F:ATP hydrolysis activity"/>
    <property type="evidence" value="ECO:0007669"/>
    <property type="project" value="InterPro"/>
</dbReference>
<dbReference type="SUPFAM" id="SSF52540">
    <property type="entry name" value="P-loop containing nucleoside triphosphate hydrolases"/>
    <property type="match status" value="1"/>
</dbReference>
<feature type="region of interest" description="Disordered" evidence="8">
    <location>
        <begin position="572"/>
        <end position="612"/>
    </location>
</feature>
<dbReference type="InterPro" id="IPR010935">
    <property type="entry name" value="SMC_hinge"/>
</dbReference>
<dbReference type="STRING" id="67285.AQI88_29380"/>
<dbReference type="InterPro" id="IPR036277">
    <property type="entry name" value="SMC_hinge_sf"/>
</dbReference>
<dbReference type="Gene3D" id="1.10.287.1490">
    <property type="match status" value="1"/>
</dbReference>
<comment type="domain">
    <text evidence="7">Contains large globular domains required for ATP hydrolysis at each terminus and a third globular domain forming a flexible hinge near the middle of the molecule. These domains are separated by coiled-coil structures.</text>
</comment>
<dbReference type="InterPro" id="IPR011890">
    <property type="entry name" value="SMC_prok"/>
</dbReference>
<keyword evidence="4 7" id="KW-0067">ATP-binding</keyword>
<dbReference type="GO" id="GO:0006260">
    <property type="term" value="P:DNA replication"/>
    <property type="evidence" value="ECO:0007669"/>
    <property type="project" value="UniProtKB-UniRule"/>
</dbReference>
<reference evidence="10 11" key="1">
    <citation type="submission" date="2015-10" db="EMBL/GenBank/DDBJ databases">
        <title>Draft genome sequence of Streptomyces cellostaticus DSM 40189, type strain for the species Streptomyces cellostaticus.</title>
        <authorList>
            <person name="Ruckert C."/>
            <person name="Winkler A."/>
            <person name="Kalinowski J."/>
            <person name="Kampfer P."/>
            <person name="Glaeser S."/>
        </authorList>
    </citation>
    <scope>NUCLEOTIDE SEQUENCE [LARGE SCALE GENOMIC DNA]</scope>
    <source>
        <strain evidence="10 11">DSM 40189</strain>
    </source>
</reference>
<dbReference type="FunFam" id="3.40.50.300:FF:000901">
    <property type="entry name" value="Chromosome partition protein Smc"/>
    <property type="match status" value="1"/>
</dbReference>
<feature type="region of interest" description="Disordered" evidence="8">
    <location>
        <begin position="309"/>
        <end position="331"/>
    </location>
</feature>
<feature type="compositionally biased region" description="Basic and acidic residues" evidence="8">
    <location>
        <begin position="319"/>
        <end position="331"/>
    </location>
</feature>
<gene>
    <name evidence="7" type="primary">smc</name>
    <name evidence="10" type="ORF">AQI88_29380</name>
</gene>
<dbReference type="GO" id="GO:0005694">
    <property type="term" value="C:chromosome"/>
    <property type="evidence" value="ECO:0007669"/>
    <property type="project" value="InterPro"/>
</dbReference>
<dbReference type="GO" id="GO:0005737">
    <property type="term" value="C:cytoplasm"/>
    <property type="evidence" value="ECO:0007669"/>
    <property type="project" value="UniProtKB-SubCell"/>
</dbReference>
<dbReference type="CDD" id="cd03278">
    <property type="entry name" value="ABC_SMC_barmotin"/>
    <property type="match status" value="2"/>
</dbReference>
<feature type="compositionally biased region" description="Gly residues" evidence="8">
    <location>
        <begin position="749"/>
        <end position="771"/>
    </location>
</feature>
<keyword evidence="6 7" id="KW-0238">DNA-binding</keyword>
<proteinExistence type="inferred from homology"/>
<feature type="coiled-coil region" evidence="7">
    <location>
        <begin position="1184"/>
        <end position="1246"/>
    </location>
</feature>
<dbReference type="GO" id="GO:0003677">
    <property type="term" value="F:DNA binding"/>
    <property type="evidence" value="ECO:0007669"/>
    <property type="project" value="UniProtKB-UniRule"/>
</dbReference>
<dbReference type="OrthoDB" id="9808768at2"/>
<evidence type="ECO:0000256" key="7">
    <source>
        <dbReference type="HAMAP-Rule" id="MF_01894"/>
    </source>
</evidence>
<dbReference type="EMBL" id="LMWL01000054">
    <property type="protein sequence ID" value="KUM92974.1"/>
    <property type="molecule type" value="Genomic_DNA"/>
</dbReference>
<keyword evidence="2 7" id="KW-0963">Cytoplasm</keyword>
<evidence type="ECO:0000256" key="4">
    <source>
        <dbReference type="ARBA" id="ARBA00022840"/>
    </source>
</evidence>
<evidence type="ECO:0000256" key="5">
    <source>
        <dbReference type="ARBA" id="ARBA00023054"/>
    </source>
</evidence>
<feature type="coiled-coil region" evidence="7">
    <location>
        <begin position="867"/>
        <end position="894"/>
    </location>
</feature>
<evidence type="ECO:0000256" key="8">
    <source>
        <dbReference type="SAM" id="MobiDB-lite"/>
    </source>
</evidence>
<dbReference type="GO" id="GO:0030261">
    <property type="term" value="P:chromosome condensation"/>
    <property type="evidence" value="ECO:0007669"/>
    <property type="project" value="InterPro"/>
</dbReference>
<feature type="compositionally biased region" description="Gly residues" evidence="8">
    <location>
        <begin position="586"/>
        <end position="609"/>
    </location>
</feature>
<keyword evidence="11" id="KW-1185">Reference proteome</keyword>
<comment type="subunit">
    <text evidence="7">Homodimer.</text>
</comment>
<dbReference type="Proteomes" id="UP000054241">
    <property type="component" value="Unassembled WGS sequence"/>
</dbReference>
<dbReference type="Pfam" id="PF06470">
    <property type="entry name" value="SMC_hinge"/>
    <property type="match status" value="1"/>
</dbReference>
<evidence type="ECO:0000256" key="1">
    <source>
        <dbReference type="ARBA" id="ARBA00004496"/>
    </source>
</evidence>
<comment type="similarity">
    <text evidence="7">Belongs to the SMC family.</text>
</comment>
<feature type="region of interest" description="Disordered" evidence="8">
    <location>
        <begin position="711"/>
        <end position="779"/>
    </location>
</feature>
<keyword evidence="3 7" id="KW-0547">Nucleotide-binding</keyword>
<comment type="function">
    <text evidence="7">Required for chromosome condensation and partitioning.</text>
</comment>
<dbReference type="GO" id="GO:0007059">
    <property type="term" value="P:chromosome segregation"/>
    <property type="evidence" value="ECO:0007669"/>
    <property type="project" value="UniProtKB-UniRule"/>
</dbReference>
<sequence>MHLKALTLRGFKSFASATTLRFEPGITCVVGPNGSGKSNVVDALSWVMGEQGAKSLRGGKMEDVIFAGTTGRPPLGRAEVSLTIDNSDGALPIEYAEVTITRIMFRNGGSEYQINGDTCRLLDIQELLSDSGIGREMHVIVGQGQLDSVLHADPMGRRAFIEEAAGVLKHRKRKEKALRKLDAMQANLARVQDLTDELRRQLKPLGRQAAVARRAAVIQADLRDARLRLLADDLVRLREALKAEIADEAALKERKESAEQELKKALQREALLEDEVRQLTPRLQRAQQTWYELSQLAERVRGTVSLADARVKSATSAPPEERRGRDPEDLEREAARIREQEAELEAALEAAQRALDDTVTHRAELERELAVEERRLKDVARAIADRREGLARLSGQVNAARSRAASAQAEIDRLAAARDEAQERAASAQEEYEALKAEVDGLDAEDVDLAEQHEAAKRRLAEAEAALSAAREAATAAERRRAATQARHEALALGLRRKDGTGILLGARDRLTGVLGPAAELLTVTPGHEVALAAAFGAAADAIAVTTPASAAEAIRLLRKQDGGRAALLLAGTPEEQRATDHGAGPLDGDGAAGTVGAGVREGAGGGAGSSVRGGVAGASGVGGLGESGGAGRGGAGSLEGEGVAGVVGAGVREGVGGGAGSSVCGGAGAVGAGGLAEQRAAGRGEAAGGAGSPVGGGVAGASGVGGLGESGSAGHGGAGSLEGGGVAGASGAVGTRESGAVDTRGGHRGQGSPGGGPGAEVGARVGGGASPGVSSADAVRRSGAAGAAASGGSSPVGPPFAADLVRGPAELMPAVRRLLSGIVVVGTLEDAEDLVYAHPDLTAVTAEGDLLGAHFAHGGSAGAPSLLEVQASVDEAAAELEELAVRCEELTEAQRVAAERRVETAALVEELGERRRAADREKSAVAQQLGRLAGQARGAAGEAERSAVAAARAQEALEKAVEEAEELAERLAVAEEMPVEEEPDTSVRDRLVADGANARQTEMEARLQVRTHEERVKGLAGRADSLDRAARAEREARARAEQRQARLRHEAAVAEAVAAGTRQLLAHVEVSLGRAEQERAVAEAAKAVREQELTAARTAGRELKSELDKLTDSVHRGEVLGAEKRLRIEQLETKALEELGVEPAGLVSEYGPHQLVPPSLPAEGEVLPEDPEDPRNQPKPFVRADQEKRLKAAERAHQQLGKVNPLALEEFAALEERHKFLSEQLEDLKKTRADLLQVVKEVDERVEQVFTEAYRDTAREFEGVFSRLFPGGEGRLILTDPDNMLTTGVDVEARPPGKKVKRLSLLSGGERSLTAVALLVSIFKARPSPFYVMDEVEAALDDTNLQRLIRIMQELQEASQLIVITHQKRTMEVADALYGVSMQGDGVSKVISQRLR</sequence>
<feature type="coiled-coil region" evidence="7">
    <location>
        <begin position="167"/>
        <end position="201"/>
    </location>
</feature>
<accession>A0A101NH14</accession>
<comment type="subcellular location">
    <subcellularLocation>
        <location evidence="1 7">Cytoplasm</location>
    </subcellularLocation>
</comment>
<feature type="coiled-coil region" evidence="7">
    <location>
        <begin position="948"/>
        <end position="978"/>
    </location>
</feature>
<dbReference type="InterPro" id="IPR003395">
    <property type="entry name" value="RecF/RecN/SMC_N"/>
</dbReference>
<protein>
    <recommendedName>
        <fullName evidence="7">Chromosome partition protein Smc</fullName>
    </recommendedName>
</protein>
<evidence type="ECO:0000256" key="3">
    <source>
        <dbReference type="ARBA" id="ARBA00022741"/>
    </source>
</evidence>
<dbReference type="GO" id="GO:0005524">
    <property type="term" value="F:ATP binding"/>
    <property type="evidence" value="ECO:0007669"/>
    <property type="project" value="UniProtKB-UniRule"/>
</dbReference>
<dbReference type="InterPro" id="IPR027417">
    <property type="entry name" value="P-loop_NTPase"/>
</dbReference>
<comment type="caution">
    <text evidence="10">The sequence shown here is derived from an EMBL/GenBank/DDBJ whole genome shotgun (WGS) entry which is preliminary data.</text>
</comment>
<dbReference type="RefSeq" id="WP_067004907.1">
    <property type="nucleotide sequence ID" value="NZ_KQ948033.1"/>
</dbReference>
<dbReference type="Gene3D" id="3.40.50.300">
    <property type="entry name" value="P-loop containing nucleotide triphosphate hydrolases"/>
    <property type="match status" value="2"/>
</dbReference>
<dbReference type="Gene3D" id="3.30.70.1620">
    <property type="match status" value="1"/>
</dbReference>
<dbReference type="SMART" id="SM00968">
    <property type="entry name" value="SMC_hinge"/>
    <property type="match status" value="1"/>
</dbReference>
<dbReference type="SUPFAM" id="SSF75553">
    <property type="entry name" value="Smc hinge domain"/>
    <property type="match status" value="2"/>
</dbReference>
<feature type="coiled-coil region" evidence="7">
    <location>
        <begin position="238"/>
        <end position="275"/>
    </location>
</feature>
<feature type="compositionally biased region" description="Basic and acidic residues" evidence="8">
    <location>
        <begin position="1025"/>
        <end position="1038"/>
    </location>
</feature>
<feature type="compositionally biased region" description="Gly residues" evidence="8">
    <location>
        <begin position="711"/>
        <end position="729"/>
    </location>
</feature>
<dbReference type="InterPro" id="IPR024704">
    <property type="entry name" value="SMC"/>
</dbReference>
<keyword evidence="5 7" id="KW-0175">Coiled coil</keyword>